<keyword evidence="4 7" id="KW-0808">Transferase</keyword>
<reference evidence="7" key="1">
    <citation type="submission" date="2016-04" db="EMBL/GenBank/DDBJ databases">
        <authorList>
            <person name="Evans L.H."/>
            <person name="Alamgir A."/>
            <person name="Owens N."/>
            <person name="Weber N.D."/>
            <person name="Virtaneva K."/>
            <person name="Barbian K."/>
            <person name="Babar A."/>
            <person name="Rosenke K."/>
        </authorList>
    </citation>
    <scope>NUCLEOTIDE SEQUENCE</scope>
    <source>
        <strain evidence="7">86</strain>
    </source>
</reference>
<keyword evidence="5" id="KW-0472">Membrane</keyword>
<evidence type="ECO:0000256" key="2">
    <source>
        <dbReference type="ARBA" id="ARBA00022475"/>
    </source>
</evidence>
<evidence type="ECO:0000256" key="4">
    <source>
        <dbReference type="ARBA" id="ARBA00022679"/>
    </source>
</evidence>
<dbReference type="Pfam" id="PF03279">
    <property type="entry name" value="Lip_A_acyltrans"/>
    <property type="match status" value="1"/>
</dbReference>
<sequence>MTSWVTRRIVDPLSAWLAKGVYYAVRALPVDFASALGGRLGRAIGPLLPPHRVAAANLAMVFPEKTAAERRAILRGMWDNLGRTFFEYPHQSRLLEMGRVEYVGLEHVRALKDDGRPGLLWSGHLGNWELVSAGAGLAGLTMHRIYRAPNNRRLDWLFRADRHLAAGELLPKGARGAKRAMVLLKRGEHIGMMVDQKMNDGMAVPFFGRDAMTASALATMALVFDAPVVGARAIRLGGARFRVEATAPYTIESTGDRAADERRAMTEINATLETWIREYPEQWLWVHRRWPKPEA</sequence>
<dbReference type="GO" id="GO:0016746">
    <property type="term" value="F:acyltransferase activity"/>
    <property type="evidence" value="ECO:0007669"/>
    <property type="project" value="UniProtKB-KW"/>
</dbReference>
<proteinExistence type="predicted"/>
<protein>
    <submittedName>
        <fullName evidence="7">Lauroyl/myristoyl acyltransferase</fullName>
    </submittedName>
</protein>
<evidence type="ECO:0000256" key="1">
    <source>
        <dbReference type="ARBA" id="ARBA00004533"/>
    </source>
</evidence>
<organism evidence="7">
    <name type="scientific">uncultured Alphaproteobacteria bacterium</name>
    <dbReference type="NCBI Taxonomy" id="91750"/>
    <lineage>
        <taxon>Bacteria</taxon>
        <taxon>Pseudomonadati</taxon>
        <taxon>Pseudomonadota</taxon>
        <taxon>Alphaproteobacteria</taxon>
        <taxon>environmental samples</taxon>
    </lineage>
</organism>
<dbReference type="PANTHER" id="PTHR30606:SF9">
    <property type="entry name" value="LIPID A BIOSYNTHESIS LAUROYLTRANSFERASE"/>
    <property type="match status" value="1"/>
</dbReference>
<keyword evidence="6 7" id="KW-0012">Acyltransferase</keyword>
<comment type="subcellular location">
    <subcellularLocation>
        <location evidence="1">Cell inner membrane</location>
    </subcellularLocation>
</comment>
<evidence type="ECO:0000256" key="5">
    <source>
        <dbReference type="ARBA" id="ARBA00023136"/>
    </source>
</evidence>
<dbReference type="InterPro" id="IPR004960">
    <property type="entry name" value="LipA_acyltrans"/>
</dbReference>
<accession>A0A212KLA6</accession>
<dbReference type="AlphaFoldDB" id="A0A212KLA6"/>
<name>A0A212KLA6_9PROT</name>
<dbReference type="EMBL" id="FLUO01000003">
    <property type="protein sequence ID" value="SBW12459.1"/>
    <property type="molecule type" value="Genomic_DNA"/>
</dbReference>
<evidence type="ECO:0000313" key="7">
    <source>
        <dbReference type="EMBL" id="SBW12459.1"/>
    </source>
</evidence>
<evidence type="ECO:0000256" key="6">
    <source>
        <dbReference type="ARBA" id="ARBA00023315"/>
    </source>
</evidence>
<dbReference type="PANTHER" id="PTHR30606">
    <property type="entry name" value="LIPID A BIOSYNTHESIS LAUROYL ACYLTRANSFERASE"/>
    <property type="match status" value="1"/>
</dbReference>
<evidence type="ECO:0000256" key="3">
    <source>
        <dbReference type="ARBA" id="ARBA00022519"/>
    </source>
</evidence>
<keyword evidence="2" id="KW-1003">Cell membrane</keyword>
<gene>
    <name evidence="7" type="ORF">KL86APRO_30009</name>
</gene>
<keyword evidence="3" id="KW-0997">Cell inner membrane</keyword>
<dbReference type="GO" id="GO:0005886">
    <property type="term" value="C:plasma membrane"/>
    <property type="evidence" value="ECO:0007669"/>
    <property type="project" value="UniProtKB-SubCell"/>
</dbReference>
<dbReference type="CDD" id="cd07984">
    <property type="entry name" value="LPLAT_LABLAT-like"/>
    <property type="match status" value="1"/>
</dbReference>
<dbReference type="GO" id="GO:0009247">
    <property type="term" value="P:glycolipid biosynthetic process"/>
    <property type="evidence" value="ECO:0007669"/>
    <property type="project" value="UniProtKB-ARBA"/>
</dbReference>
<dbReference type="PIRSF" id="PIRSF026649">
    <property type="entry name" value="MsbB"/>
    <property type="match status" value="1"/>
</dbReference>